<proteinExistence type="predicted"/>
<dbReference type="OrthoDB" id="9831306at2"/>
<reference evidence="1 2" key="1">
    <citation type="submission" date="2019-02" db="EMBL/GenBank/DDBJ databases">
        <title>Pedobacter kyonggii whole genome sequence analysis.</title>
        <authorList>
            <person name="Dahal R.H."/>
        </authorList>
    </citation>
    <scope>NUCLEOTIDE SEQUENCE [LARGE SCALE GENOMIC DNA]</scope>
    <source>
        <strain evidence="1 2">K-4-11-1</strain>
    </source>
</reference>
<keyword evidence="2" id="KW-1185">Reference proteome</keyword>
<evidence type="ECO:0000313" key="2">
    <source>
        <dbReference type="Proteomes" id="UP000291819"/>
    </source>
</evidence>
<gene>
    <name evidence="1" type="ORF">EYS08_10220</name>
</gene>
<organism evidence="1 2">
    <name type="scientific">Pedobacter kyonggii</name>
    <dbReference type="NCBI Taxonomy" id="1926871"/>
    <lineage>
        <taxon>Bacteria</taxon>
        <taxon>Pseudomonadati</taxon>
        <taxon>Bacteroidota</taxon>
        <taxon>Sphingobacteriia</taxon>
        <taxon>Sphingobacteriales</taxon>
        <taxon>Sphingobacteriaceae</taxon>
        <taxon>Pedobacter</taxon>
    </lineage>
</organism>
<sequence>METLGASIKLPGTYSPVNKERLNRILNHKEDQGFKDELLGLIQRKKNVKMLIDTINPYKFILFTEKVSYVKIDTIMMYIQIDDERKKSSSRADVNDSTYFVGSRLHSIGSFSFIESKHTRKSGNRRRIGYTFMISDDAHTSGISFFSPEEQDVRKYVKTILKN</sequence>
<protein>
    <submittedName>
        <fullName evidence="1">Uncharacterized protein</fullName>
    </submittedName>
</protein>
<dbReference type="RefSeq" id="WP_131029936.1">
    <property type="nucleotide sequence ID" value="NZ_SIXF01000007.1"/>
</dbReference>
<accession>A0A4Q9HEV9</accession>
<dbReference type="EMBL" id="SIXF01000007">
    <property type="protein sequence ID" value="TBO42714.1"/>
    <property type="molecule type" value="Genomic_DNA"/>
</dbReference>
<name>A0A4Q9HEV9_9SPHI</name>
<dbReference type="AlphaFoldDB" id="A0A4Q9HEV9"/>
<evidence type="ECO:0000313" key="1">
    <source>
        <dbReference type="EMBL" id="TBO42714.1"/>
    </source>
</evidence>
<comment type="caution">
    <text evidence="1">The sequence shown here is derived from an EMBL/GenBank/DDBJ whole genome shotgun (WGS) entry which is preliminary data.</text>
</comment>
<dbReference type="Proteomes" id="UP000291819">
    <property type="component" value="Unassembled WGS sequence"/>
</dbReference>